<dbReference type="SMART" id="SM00899">
    <property type="entry name" value="FeoA"/>
    <property type="match status" value="1"/>
</dbReference>
<dbReference type="Proteomes" id="UP000525652">
    <property type="component" value="Unassembled WGS sequence"/>
</dbReference>
<feature type="domain" description="Ferrous iron transporter FeoA-like" evidence="2">
    <location>
        <begin position="12"/>
        <end position="84"/>
    </location>
</feature>
<dbReference type="InterPro" id="IPR007167">
    <property type="entry name" value="Fe-transptr_FeoA-like"/>
</dbReference>
<dbReference type="AlphaFoldDB" id="A0A7X1B0T0"/>
<keyword evidence="1" id="KW-0408">Iron</keyword>
<reference evidence="3 4" key="1">
    <citation type="submission" date="2020-07" db="EMBL/GenBank/DDBJ databases">
        <authorList>
            <person name="Feng X."/>
        </authorList>
    </citation>
    <scope>NUCLEOTIDE SEQUENCE [LARGE SCALE GENOMIC DNA]</scope>
    <source>
        <strain evidence="3 4">JCM14086</strain>
    </source>
</reference>
<dbReference type="PANTHER" id="PTHR42954:SF2">
    <property type="entry name" value="FE(2+) TRANSPORT PROTEIN A"/>
    <property type="match status" value="1"/>
</dbReference>
<dbReference type="PANTHER" id="PTHR42954">
    <property type="entry name" value="FE(2+) TRANSPORT PROTEIN A"/>
    <property type="match status" value="1"/>
</dbReference>
<dbReference type="InterPro" id="IPR008988">
    <property type="entry name" value="Transcriptional_repressor_C"/>
</dbReference>
<proteinExistence type="predicted"/>
<gene>
    <name evidence="3" type="ORF">H5P30_16890</name>
</gene>
<dbReference type="Gene3D" id="2.30.30.90">
    <property type="match status" value="1"/>
</dbReference>
<comment type="caution">
    <text evidence="3">The sequence shown here is derived from an EMBL/GenBank/DDBJ whole genome shotgun (WGS) entry which is preliminary data.</text>
</comment>
<dbReference type="RefSeq" id="WP_185694091.1">
    <property type="nucleotide sequence ID" value="NZ_JACHVA010000127.1"/>
</dbReference>
<dbReference type="SUPFAM" id="SSF50037">
    <property type="entry name" value="C-terminal domain of transcriptional repressors"/>
    <property type="match status" value="1"/>
</dbReference>
<protein>
    <submittedName>
        <fullName evidence="3">Ferrous iron transport protein A</fullName>
    </submittedName>
</protein>
<dbReference type="EMBL" id="JACHVA010000127">
    <property type="protein sequence ID" value="MBC2603462.1"/>
    <property type="molecule type" value="Genomic_DNA"/>
</dbReference>
<accession>A0A7X1B0T0</accession>
<dbReference type="InterPro" id="IPR052713">
    <property type="entry name" value="FeoA"/>
</dbReference>
<evidence type="ECO:0000256" key="1">
    <source>
        <dbReference type="ARBA" id="ARBA00023004"/>
    </source>
</evidence>
<name>A0A7X1B0T0_9BACT</name>
<evidence type="ECO:0000313" key="4">
    <source>
        <dbReference type="Proteomes" id="UP000525652"/>
    </source>
</evidence>
<evidence type="ECO:0000259" key="2">
    <source>
        <dbReference type="SMART" id="SM00899"/>
    </source>
</evidence>
<dbReference type="GO" id="GO:0046914">
    <property type="term" value="F:transition metal ion binding"/>
    <property type="evidence" value="ECO:0007669"/>
    <property type="project" value="InterPro"/>
</dbReference>
<sequence>MSHTNKGEGICGSLDQLPLGYECEISEVDDNCPSALRLSSLGFLPGQILRLARVAPLGDPIAVDLGGQRIGLRKVEAKAVLVGQWRKFSGIGG</sequence>
<dbReference type="Pfam" id="PF04023">
    <property type="entry name" value="FeoA"/>
    <property type="match status" value="1"/>
</dbReference>
<organism evidence="3 4">
    <name type="scientific">Puniceicoccus vermicola</name>
    <dbReference type="NCBI Taxonomy" id="388746"/>
    <lineage>
        <taxon>Bacteria</taxon>
        <taxon>Pseudomonadati</taxon>
        <taxon>Verrucomicrobiota</taxon>
        <taxon>Opitutia</taxon>
        <taxon>Puniceicoccales</taxon>
        <taxon>Puniceicoccaceae</taxon>
        <taxon>Puniceicoccus</taxon>
    </lineage>
</organism>
<keyword evidence="4" id="KW-1185">Reference proteome</keyword>
<dbReference type="InterPro" id="IPR038157">
    <property type="entry name" value="FeoA_core_dom"/>
</dbReference>
<evidence type="ECO:0000313" key="3">
    <source>
        <dbReference type="EMBL" id="MBC2603462.1"/>
    </source>
</evidence>